<dbReference type="UniPathway" id="UPA00035">
    <property type="reaction ID" value="UER00042"/>
</dbReference>
<evidence type="ECO:0000256" key="7">
    <source>
        <dbReference type="ARBA" id="ARBA00023141"/>
    </source>
</evidence>
<dbReference type="EMBL" id="JAZGZR010000044">
    <property type="protein sequence ID" value="MFK7050847.1"/>
    <property type="molecule type" value="Genomic_DNA"/>
</dbReference>
<evidence type="ECO:0000313" key="11">
    <source>
        <dbReference type="EMBL" id="MFK7050847.1"/>
    </source>
</evidence>
<keyword evidence="7 9" id="KW-0057">Aromatic amino acid biosynthesis</keyword>
<keyword evidence="5 9" id="KW-0028">Amino-acid biosynthesis</keyword>
<proteinExistence type="inferred from homology"/>
<dbReference type="InterPro" id="IPR001240">
    <property type="entry name" value="PRAI_dom"/>
</dbReference>
<evidence type="ECO:0000313" key="13">
    <source>
        <dbReference type="Proteomes" id="UP000197768"/>
    </source>
</evidence>
<dbReference type="AlphaFoldDB" id="A0A246GFP1"/>
<dbReference type="InterPro" id="IPR011060">
    <property type="entry name" value="RibuloseP-bd_barrel"/>
</dbReference>
<comment type="similarity">
    <text evidence="9">Belongs to the TrpF family.</text>
</comment>
<dbReference type="HAMAP" id="MF_00135">
    <property type="entry name" value="PRAI"/>
    <property type="match status" value="1"/>
</dbReference>
<protein>
    <recommendedName>
        <fullName evidence="4 9">N-(5'-phosphoribosyl)anthranilate isomerase</fullName>
        <shortName evidence="9">PRAI</shortName>
        <ecNumber evidence="3 9">5.3.1.24</ecNumber>
    </recommendedName>
</protein>
<evidence type="ECO:0000256" key="4">
    <source>
        <dbReference type="ARBA" id="ARBA00022272"/>
    </source>
</evidence>
<keyword evidence="14" id="KW-1185">Reference proteome</keyword>
<keyword evidence="8 9" id="KW-0413">Isomerase</keyword>
<evidence type="ECO:0000313" key="12">
    <source>
        <dbReference type="EMBL" id="OWP82936.1"/>
    </source>
</evidence>
<evidence type="ECO:0000313" key="14">
    <source>
        <dbReference type="Proteomes" id="UP001621813"/>
    </source>
</evidence>
<dbReference type="Proteomes" id="UP001621813">
    <property type="component" value="Unassembled WGS sequence"/>
</dbReference>
<dbReference type="GO" id="GO:0004640">
    <property type="term" value="F:phosphoribosylanthranilate isomerase activity"/>
    <property type="evidence" value="ECO:0007669"/>
    <property type="project" value="UniProtKB-UniRule"/>
</dbReference>
<dbReference type="InterPro" id="IPR044643">
    <property type="entry name" value="TrpF_fam"/>
</dbReference>
<feature type="domain" description="N-(5'phosphoribosyl) anthranilate isomerase (PRAI)" evidence="10">
    <location>
        <begin position="5"/>
        <end position="211"/>
    </location>
</feature>
<evidence type="ECO:0000259" key="10">
    <source>
        <dbReference type="Pfam" id="PF00697"/>
    </source>
</evidence>
<dbReference type="RefSeq" id="WP_258129846.1">
    <property type="nucleotide sequence ID" value="NZ_CP067378.1"/>
</dbReference>
<evidence type="ECO:0000256" key="1">
    <source>
        <dbReference type="ARBA" id="ARBA00001164"/>
    </source>
</evidence>
<evidence type="ECO:0000256" key="2">
    <source>
        <dbReference type="ARBA" id="ARBA00004664"/>
    </source>
</evidence>
<evidence type="ECO:0000256" key="8">
    <source>
        <dbReference type="ARBA" id="ARBA00023235"/>
    </source>
</evidence>
<dbReference type="Proteomes" id="UP000197768">
    <property type="component" value="Unassembled WGS sequence"/>
</dbReference>
<dbReference type="InterPro" id="IPR013785">
    <property type="entry name" value="Aldolase_TIM"/>
</dbReference>
<comment type="catalytic activity">
    <reaction evidence="1 9">
        <text>N-(5-phospho-beta-D-ribosyl)anthranilate = 1-(2-carboxyphenylamino)-1-deoxy-D-ribulose 5-phosphate</text>
        <dbReference type="Rhea" id="RHEA:21540"/>
        <dbReference type="ChEBI" id="CHEBI:18277"/>
        <dbReference type="ChEBI" id="CHEBI:58613"/>
        <dbReference type="EC" id="5.3.1.24"/>
    </reaction>
</comment>
<dbReference type="GO" id="GO:0000162">
    <property type="term" value="P:L-tryptophan biosynthetic process"/>
    <property type="evidence" value="ECO:0007669"/>
    <property type="project" value="UniProtKB-UniRule"/>
</dbReference>
<name>A0A246GFP1_9FLAO</name>
<dbReference type="PANTHER" id="PTHR42894:SF1">
    <property type="entry name" value="N-(5'-PHOSPHORIBOSYL)ANTHRANILATE ISOMERASE"/>
    <property type="match status" value="1"/>
</dbReference>
<keyword evidence="6 9" id="KW-0822">Tryptophan biosynthesis</keyword>
<comment type="caution">
    <text evidence="12">The sequence shown here is derived from an EMBL/GenBank/DDBJ whole genome shotgun (WGS) entry which is preliminary data.</text>
</comment>
<reference evidence="11 14" key="2">
    <citation type="submission" date="2024-02" db="EMBL/GenBank/DDBJ databases">
        <title>Comparative Genomic Analysis of Flavobacterium Species Causing Columnaris Disease of Freshwater Fish in Thailand: Insights into Virulence and Resistance Mechanisms.</title>
        <authorList>
            <person name="Nguyen D."/>
            <person name="Chokmangmeepisarn P."/>
            <person name="Khianchaikhan K."/>
            <person name="Morishita M."/>
            <person name="Bunnoy A."/>
            <person name="Rodkhum C."/>
        </authorList>
    </citation>
    <scope>NUCLEOTIDE SEQUENCE [LARGE SCALE GENOMIC DNA]</scope>
    <source>
        <strain evidence="11 14">KCRT2007</strain>
    </source>
</reference>
<sequence length="214" mass="24657">MSIKIKICGMKDSENIQEIASLNPDYLGFIFYEKSERNIQIKTLPIIPETIQKVGVFVNTPLEAIINKIHQYNLNVLQLHGNESIEFCKTLKKDLQKISRKITIIKVFSIGETFDFNLLLPYEKICDYFLFDTKGKQHGGNGIVFNWQLLENYPSEKHFFLSGGIGIDEIDLVQEFLKTNIGKKCYAIDVNSKFENNTGLKDVTRCKQLINKLR</sequence>
<gene>
    <name evidence="9" type="primary">trpF</name>
    <name evidence="12" type="ORF">BWK59_13210</name>
    <name evidence="11" type="ORF">V3Q77_13220</name>
</gene>
<reference evidence="12 13" key="1">
    <citation type="journal article" date="2017" name="Infect. Genet. Evol.">
        <title>Comparative genome analysis of fish pathogen Flavobacterium columnare reveals extensive sequence diversity within the species.</title>
        <authorList>
            <person name="Kayansamruaj P."/>
            <person name="Dong H.T."/>
            <person name="Hirono I."/>
            <person name="Kondo H."/>
            <person name="Senapin S."/>
            <person name="Rodkhum C."/>
        </authorList>
    </citation>
    <scope>NUCLEOTIDE SEQUENCE [LARGE SCALE GENOMIC DNA]</scope>
    <source>
        <strain evidence="12 13">1215</strain>
    </source>
</reference>
<accession>A0A246GFP1</accession>
<organism evidence="12 13">
    <name type="scientific">Flavobacterium davisii</name>
    <dbReference type="NCBI Taxonomy" id="2906077"/>
    <lineage>
        <taxon>Bacteria</taxon>
        <taxon>Pseudomonadati</taxon>
        <taxon>Bacteroidota</taxon>
        <taxon>Flavobacteriia</taxon>
        <taxon>Flavobacteriales</taxon>
        <taxon>Flavobacteriaceae</taxon>
        <taxon>Flavobacterium</taxon>
    </lineage>
</organism>
<evidence type="ECO:0000256" key="6">
    <source>
        <dbReference type="ARBA" id="ARBA00022822"/>
    </source>
</evidence>
<dbReference type="EC" id="5.3.1.24" evidence="3 9"/>
<dbReference type="SUPFAM" id="SSF51366">
    <property type="entry name" value="Ribulose-phoshate binding barrel"/>
    <property type="match status" value="1"/>
</dbReference>
<dbReference type="EMBL" id="MTCZ01000205">
    <property type="protein sequence ID" value="OWP82936.1"/>
    <property type="molecule type" value="Genomic_DNA"/>
</dbReference>
<dbReference type="PANTHER" id="PTHR42894">
    <property type="entry name" value="N-(5'-PHOSPHORIBOSYL)ANTHRANILATE ISOMERASE"/>
    <property type="match status" value="1"/>
</dbReference>
<dbReference type="CDD" id="cd00405">
    <property type="entry name" value="PRAI"/>
    <property type="match status" value="1"/>
</dbReference>
<comment type="pathway">
    <text evidence="2 9">Amino-acid biosynthesis; L-tryptophan biosynthesis; L-tryptophan from chorismate: step 3/5.</text>
</comment>
<evidence type="ECO:0000256" key="5">
    <source>
        <dbReference type="ARBA" id="ARBA00022605"/>
    </source>
</evidence>
<dbReference type="Gene3D" id="3.20.20.70">
    <property type="entry name" value="Aldolase class I"/>
    <property type="match status" value="1"/>
</dbReference>
<evidence type="ECO:0000256" key="9">
    <source>
        <dbReference type="HAMAP-Rule" id="MF_00135"/>
    </source>
</evidence>
<dbReference type="Pfam" id="PF00697">
    <property type="entry name" value="PRAI"/>
    <property type="match status" value="1"/>
</dbReference>
<evidence type="ECO:0000256" key="3">
    <source>
        <dbReference type="ARBA" id="ARBA00012572"/>
    </source>
</evidence>